<evidence type="ECO:0000313" key="6">
    <source>
        <dbReference type="Proteomes" id="UP000509322"/>
    </source>
</evidence>
<evidence type="ECO:0000313" key="4">
    <source>
        <dbReference type="Proteomes" id="UP000273626"/>
    </source>
</evidence>
<evidence type="ECO:0000313" key="2">
    <source>
        <dbReference type="EMBL" id="QLH14415.1"/>
    </source>
</evidence>
<dbReference type="GeneID" id="51371228"/>
<reference evidence="3 4" key="1">
    <citation type="submission" date="2018-10" db="EMBL/GenBank/DDBJ databases">
        <title>Genomic Encyclopedia of Archaeal and Bacterial Type Strains, Phase II (KMG-II): from individual species to whole genera.</title>
        <authorList>
            <person name="Goeker M."/>
        </authorList>
    </citation>
    <scope>NUCLEOTIDE SEQUENCE [LARGE SCALE GENOMIC DNA]</scope>
    <source>
        <strain evidence="4">ATCC 35512 / DSM 2944 / CIP 106514 / LMD 82.5 / NBRC 102493 / NCCB 82005 / GB17</strain>
        <strain evidence="3">DSM 2944</strain>
    </source>
</reference>
<reference evidence="1 5" key="2">
    <citation type="submission" date="2019-01" db="EMBL/GenBank/DDBJ databases">
        <title>Complete Genome Sequence and Annotation of the Paracoccus pantotrophus type strain DSM 2944.</title>
        <authorList>
            <person name="Bockwoldt J.A."/>
            <person name="Zimmermann M."/>
            <person name="Tiso T."/>
            <person name="Blank L.M."/>
        </authorList>
    </citation>
    <scope>NUCLEOTIDE SEQUENCE [LARGE SCALE GENOMIC DNA]</scope>
    <source>
        <strain evidence="1 5">DSM 2944</strain>
    </source>
</reference>
<dbReference type="Proteomes" id="UP000273626">
    <property type="component" value="Unassembled WGS sequence"/>
</dbReference>
<dbReference type="EMBL" id="CP044426">
    <property type="protein sequence ID" value="QFG36849.1"/>
    <property type="molecule type" value="Genomic_DNA"/>
</dbReference>
<keyword evidence="4" id="KW-1185">Reference proteome</keyword>
<dbReference type="EMBL" id="CP058690">
    <property type="protein sequence ID" value="QLH14415.1"/>
    <property type="molecule type" value="Genomic_DNA"/>
</dbReference>
<evidence type="ECO:0000313" key="3">
    <source>
        <dbReference type="EMBL" id="RKS52746.1"/>
    </source>
</evidence>
<name>A0A1I5E246_PARPN</name>
<reference evidence="2 6" key="3">
    <citation type="submission" date="2020-07" db="EMBL/GenBank/DDBJ databases">
        <title>The complete genome of Paracoccus pantotrophus ACCC 10489.</title>
        <authorList>
            <person name="Si Y."/>
        </authorList>
    </citation>
    <scope>NUCLEOTIDE SEQUENCE [LARGE SCALE GENOMIC DNA]</scope>
    <source>
        <strain evidence="2 6">ACCC10489</strain>
    </source>
</reference>
<accession>A0A1I5E246</accession>
<evidence type="ECO:0000313" key="1">
    <source>
        <dbReference type="EMBL" id="QFG36849.1"/>
    </source>
</evidence>
<evidence type="ECO:0000313" key="5">
    <source>
        <dbReference type="Proteomes" id="UP000326453"/>
    </source>
</evidence>
<dbReference type="OrthoDB" id="7778111at2"/>
<organism evidence="1 5">
    <name type="scientific">Paracoccus pantotrophus</name>
    <name type="common">Thiosphaera pantotropha</name>
    <dbReference type="NCBI Taxonomy" id="82367"/>
    <lineage>
        <taxon>Bacteria</taxon>
        <taxon>Pseudomonadati</taxon>
        <taxon>Pseudomonadota</taxon>
        <taxon>Alphaproteobacteria</taxon>
        <taxon>Rhodobacterales</taxon>
        <taxon>Paracoccaceae</taxon>
        <taxon>Paracoccus</taxon>
    </lineage>
</organism>
<sequence length="77" mass="8242">MLIRIILRAIPLICVAVFALAVHWADTPLKQARAAAGVESRHLAWGPGQVRCADPWGNLPVSACPAGDASRNPPRLH</sequence>
<dbReference type="EMBL" id="RBLI01000001">
    <property type="protein sequence ID" value="RKS52746.1"/>
    <property type="molecule type" value="Genomic_DNA"/>
</dbReference>
<dbReference type="KEGG" id="ppan:ESD82_11660"/>
<protein>
    <submittedName>
        <fullName evidence="1">Uncharacterized protein</fullName>
    </submittedName>
</protein>
<gene>
    <name evidence="3" type="ORF">BDE18_2079</name>
    <name evidence="1" type="ORF">ESD82_11660</name>
    <name evidence="2" type="ORF">HYQ43_08820</name>
</gene>
<dbReference type="Proteomes" id="UP000509322">
    <property type="component" value="Chromosome 2"/>
</dbReference>
<dbReference type="RefSeq" id="WP_024843041.1">
    <property type="nucleotide sequence ID" value="NZ_CP038203.1"/>
</dbReference>
<dbReference type="Proteomes" id="UP000326453">
    <property type="component" value="Chromosome 1"/>
</dbReference>
<proteinExistence type="predicted"/>
<dbReference type="AlphaFoldDB" id="A0A1I5E246"/>